<gene>
    <name evidence="1" type="ORF">Zm00014a_012307</name>
</gene>
<name>A0A3L6DLC8_MAIZE</name>
<organism evidence="1 2">
    <name type="scientific">Zea mays</name>
    <name type="common">Maize</name>
    <dbReference type="NCBI Taxonomy" id="4577"/>
    <lineage>
        <taxon>Eukaryota</taxon>
        <taxon>Viridiplantae</taxon>
        <taxon>Streptophyta</taxon>
        <taxon>Embryophyta</taxon>
        <taxon>Tracheophyta</taxon>
        <taxon>Spermatophyta</taxon>
        <taxon>Magnoliopsida</taxon>
        <taxon>Liliopsida</taxon>
        <taxon>Poales</taxon>
        <taxon>Poaceae</taxon>
        <taxon>PACMAD clade</taxon>
        <taxon>Panicoideae</taxon>
        <taxon>Andropogonodae</taxon>
        <taxon>Andropogoneae</taxon>
        <taxon>Tripsacinae</taxon>
        <taxon>Zea</taxon>
    </lineage>
</organism>
<proteinExistence type="predicted"/>
<reference evidence="1 2" key="1">
    <citation type="journal article" date="2018" name="Nat. Genet.">
        <title>Extensive intraspecific gene order and gene structural variations between Mo17 and other maize genomes.</title>
        <authorList>
            <person name="Sun S."/>
            <person name="Zhou Y."/>
            <person name="Chen J."/>
            <person name="Shi J."/>
            <person name="Zhao H."/>
            <person name="Zhao H."/>
            <person name="Song W."/>
            <person name="Zhang M."/>
            <person name="Cui Y."/>
            <person name="Dong X."/>
            <person name="Liu H."/>
            <person name="Ma X."/>
            <person name="Jiao Y."/>
            <person name="Wang B."/>
            <person name="Wei X."/>
            <person name="Stein J.C."/>
            <person name="Glaubitz J.C."/>
            <person name="Lu F."/>
            <person name="Yu G."/>
            <person name="Liang C."/>
            <person name="Fengler K."/>
            <person name="Li B."/>
            <person name="Rafalski A."/>
            <person name="Schnable P.S."/>
            <person name="Ware D.H."/>
            <person name="Buckler E.S."/>
            <person name="Lai J."/>
        </authorList>
    </citation>
    <scope>NUCLEOTIDE SEQUENCE [LARGE SCALE GENOMIC DNA]</scope>
    <source>
        <strain evidence="2">cv. Missouri 17</strain>
        <tissue evidence="1">Seedling</tissue>
    </source>
</reference>
<dbReference type="Proteomes" id="UP000251960">
    <property type="component" value="Chromosome 8"/>
</dbReference>
<accession>A0A3L6DLC8</accession>
<comment type="caution">
    <text evidence="1">The sequence shown here is derived from an EMBL/GenBank/DDBJ whole genome shotgun (WGS) entry which is preliminary data.</text>
</comment>
<dbReference type="EMBL" id="NCVQ01000009">
    <property type="protein sequence ID" value="PWZ09404.1"/>
    <property type="molecule type" value="Genomic_DNA"/>
</dbReference>
<evidence type="ECO:0000313" key="1">
    <source>
        <dbReference type="EMBL" id="PWZ09404.1"/>
    </source>
</evidence>
<dbReference type="AlphaFoldDB" id="A0A3L6DLC8"/>
<protein>
    <submittedName>
        <fullName evidence="1">Uncharacterized protein</fullName>
    </submittedName>
</protein>
<evidence type="ECO:0000313" key="2">
    <source>
        <dbReference type="Proteomes" id="UP000251960"/>
    </source>
</evidence>
<sequence>MPRAGSPDTTHLTIYTSAR</sequence>